<dbReference type="InterPro" id="IPR051175">
    <property type="entry name" value="CLK_kinases"/>
</dbReference>
<evidence type="ECO:0000256" key="3">
    <source>
        <dbReference type="ARBA" id="ARBA00022741"/>
    </source>
</evidence>
<evidence type="ECO:0000256" key="6">
    <source>
        <dbReference type="PROSITE-ProRule" id="PRU10141"/>
    </source>
</evidence>
<comment type="caution">
    <text evidence="8">The sequence shown here is derived from an EMBL/GenBank/DDBJ whole genome shotgun (WGS) entry which is preliminary data.</text>
</comment>
<accession>A0A8H4JWM7</accession>
<name>A0A8H4JWM7_9HYPO</name>
<dbReference type="SMART" id="SM00220">
    <property type="entry name" value="S_TKc"/>
    <property type="match status" value="1"/>
</dbReference>
<feature type="binding site" evidence="6">
    <location>
        <position position="98"/>
    </location>
    <ligand>
        <name>ATP</name>
        <dbReference type="ChEBI" id="CHEBI:30616"/>
    </ligand>
</feature>
<dbReference type="Gene3D" id="3.30.200.20">
    <property type="entry name" value="Phosphorylase Kinase, domain 1"/>
    <property type="match status" value="1"/>
</dbReference>
<dbReference type="InterPro" id="IPR017441">
    <property type="entry name" value="Protein_kinase_ATP_BS"/>
</dbReference>
<evidence type="ECO:0000259" key="7">
    <source>
        <dbReference type="PROSITE" id="PS50011"/>
    </source>
</evidence>
<dbReference type="AlphaFoldDB" id="A0A8H4JWM7"/>
<dbReference type="Proteomes" id="UP000605986">
    <property type="component" value="Unassembled WGS sequence"/>
</dbReference>
<keyword evidence="9" id="KW-1185">Reference proteome</keyword>
<feature type="domain" description="Protein kinase" evidence="7">
    <location>
        <begin position="69"/>
        <end position="446"/>
    </location>
</feature>
<dbReference type="GO" id="GO:0004674">
    <property type="term" value="F:protein serine/threonine kinase activity"/>
    <property type="evidence" value="ECO:0007669"/>
    <property type="project" value="UniProtKB-KW"/>
</dbReference>
<evidence type="ECO:0000256" key="5">
    <source>
        <dbReference type="ARBA" id="ARBA00022840"/>
    </source>
</evidence>
<dbReference type="PROSITE" id="PS50011">
    <property type="entry name" value="PROTEIN_KINASE_DOM"/>
    <property type="match status" value="1"/>
</dbReference>
<keyword evidence="5 6" id="KW-0067">ATP-binding</keyword>
<evidence type="ECO:0000313" key="8">
    <source>
        <dbReference type="EMBL" id="KAF4440362.1"/>
    </source>
</evidence>
<dbReference type="GO" id="GO:0005524">
    <property type="term" value="F:ATP binding"/>
    <property type="evidence" value="ECO:0007669"/>
    <property type="project" value="UniProtKB-UniRule"/>
</dbReference>
<sequence>MEESRKSPSPPPGQSQFQALKILDHAPATSHGTYLASGCKEDMESLEEYQEGGYHPVHLGDLLGPSGRYQVIHKLGHGGFGTVWLCRNSLNASYVALKIMVSELYRGEILDFHLAELDQSVPGAQYIATPLDHFYIEGPNGVHQCLVFPPLGPQVSPDLWMRLVTDPAAALRKFAHQTTQALDFLHKNQICHGGKPNSSDDDDNLQQLTYILQDFRPSNILLKLAQFDHLSEDELLSRIGQPMKNQIKMESEEELPASCPKYLVPPADICQIGTEFLADEICVIDFGESFKFSSPPEDLGIPEHYLPPEVLLECPDSVGPACDLWALGCTLFEIREQIPLFYMIPDTHELLAEMVTFFGKFPEDWWAKWEAREDWFDNDGKPLREPKEEWSLEVALSKPTEVLGPKRTLVTPEAEQKLIADLLYQLFRYDSQKRISAEEVLGHEWFKF</sequence>
<gene>
    <name evidence="8" type="ORF">F53441_12310</name>
</gene>
<keyword evidence="3 6" id="KW-0547">Nucleotide-binding</keyword>
<dbReference type="InterPro" id="IPR011009">
    <property type="entry name" value="Kinase-like_dom_sf"/>
</dbReference>
<dbReference type="OrthoDB" id="5979581at2759"/>
<protein>
    <recommendedName>
        <fullName evidence="7">Protein kinase domain-containing protein</fullName>
    </recommendedName>
</protein>
<organism evidence="8 9">
    <name type="scientific">Fusarium austroafricanum</name>
    <dbReference type="NCBI Taxonomy" id="2364996"/>
    <lineage>
        <taxon>Eukaryota</taxon>
        <taxon>Fungi</taxon>
        <taxon>Dikarya</taxon>
        <taxon>Ascomycota</taxon>
        <taxon>Pezizomycotina</taxon>
        <taxon>Sordariomycetes</taxon>
        <taxon>Hypocreomycetidae</taxon>
        <taxon>Hypocreales</taxon>
        <taxon>Nectriaceae</taxon>
        <taxon>Fusarium</taxon>
        <taxon>Fusarium concolor species complex</taxon>
    </lineage>
</organism>
<dbReference type="GO" id="GO:0005634">
    <property type="term" value="C:nucleus"/>
    <property type="evidence" value="ECO:0007669"/>
    <property type="project" value="TreeGrafter"/>
</dbReference>
<keyword evidence="2" id="KW-0808">Transferase</keyword>
<dbReference type="SUPFAM" id="SSF56112">
    <property type="entry name" value="Protein kinase-like (PK-like)"/>
    <property type="match status" value="1"/>
</dbReference>
<reference evidence="8" key="1">
    <citation type="submission" date="2020-01" db="EMBL/GenBank/DDBJ databases">
        <title>Identification and distribution of gene clusters putatively required for synthesis of sphingolipid metabolism inhibitors in phylogenetically diverse species of the filamentous fungus Fusarium.</title>
        <authorList>
            <person name="Kim H.-S."/>
            <person name="Busman M."/>
            <person name="Brown D.W."/>
            <person name="Divon H."/>
            <person name="Uhlig S."/>
            <person name="Proctor R.H."/>
        </authorList>
    </citation>
    <scope>NUCLEOTIDE SEQUENCE</scope>
    <source>
        <strain evidence="8">NRRL 53441</strain>
    </source>
</reference>
<keyword evidence="1" id="KW-0723">Serine/threonine-protein kinase</keyword>
<dbReference type="Gene3D" id="1.10.510.10">
    <property type="entry name" value="Transferase(Phosphotransferase) domain 1"/>
    <property type="match status" value="1"/>
</dbReference>
<dbReference type="PROSITE" id="PS00107">
    <property type="entry name" value="PROTEIN_KINASE_ATP"/>
    <property type="match status" value="1"/>
</dbReference>
<dbReference type="Pfam" id="PF00069">
    <property type="entry name" value="Pkinase"/>
    <property type="match status" value="1"/>
</dbReference>
<evidence type="ECO:0000256" key="4">
    <source>
        <dbReference type="ARBA" id="ARBA00022777"/>
    </source>
</evidence>
<dbReference type="InterPro" id="IPR000719">
    <property type="entry name" value="Prot_kinase_dom"/>
</dbReference>
<evidence type="ECO:0000256" key="2">
    <source>
        <dbReference type="ARBA" id="ARBA00022679"/>
    </source>
</evidence>
<evidence type="ECO:0000256" key="1">
    <source>
        <dbReference type="ARBA" id="ARBA00022527"/>
    </source>
</evidence>
<dbReference type="PANTHER" id="PTHR45646">
    <property type="entry name" value="SERINE/THREONINE-PROTEIN KINASE DOA-RELATED"/>
    <property type="match status" value="1"/>
</dbReference>
<evidence type="ECO:0000313" key="9">
    <source>
        <dbReference type="Proteomes" id="UP000605986"/>
    </source>
</evidence>
<dbReference type="EMBL" id="JAADJG010000661">
    <property type="protein sequence ID" value="KAF4440362.1"/>
    <property type="molecule type" value="Genomic_DNA"/>
</dbReference>
<dbReference type="PANTHER" id="PTHR45646:SF11">
    <property type="entry name" value="SERINE_THREONINE-PROTEIN KINASE DOA"/>
    <property type="match status" value="1"/>
</dbReference>
<keyword evidence="4" id="KW-0418">Kinase</keyword>
<proteinExistence type="predicted"/>